<accession>A0A210R3J4</accession>
<organism evidence="2 3">
    <name type="scientific">Mizuhopecten yessoensis</name>
    <name type="common">Japanese scallop</name>
    <name type="synonym">Patinopecten yessoensis</name>
    <dbReference type="NCBI Taxonomy" id="6573"/>
    <lineage>
        <taxon>Eukaryota</taxon>
        <taxon>Metazoa</taxon>
        <taxon>Spiralia</taxon>
        <taxon>Lophotrochozoa</taxon>
        <taxon>Mollusca</taxon>
        <taxon>Bivalvia</taxon>
        <taxon>Autobranchia</taxon>
        <taxon>Pteriomorphia</taxon>
        <taxon>Pectinida</taxon>
        <taxon>Pectinoidea</taxon>
        <taxon>Pectinidae</taxon>
        <taxon>Mizuhopecten</taxon>
    </lineage>
</organism>
<reference evidence="2 3" key="1">
    <citation type="journal article" date="2017" name="Nat. Ecol. Evol.">
        <title>Scallop genome provides insights into evolution of bilaterian karyotype and development.</title>
        <authorList>
            <person name="Wang S."/>
            <person name="Zhang J."/>
            <person name="Jiao W."/>
            <person name="Li J."/>
            <person name="Xun X."/>
            <person name="Sun Y."/>
            <person name="Guo X."/>
            <person name="Huan P."/>
            <person name="Dong B."/>
            <person name="Zhang L."/>
            <person name="Hu X."/>
            <person name="Sun X."/>
            <person name="Wang J."/>
            <person name="Zhao C."/>
            <person name="Wang Y."/>
            <person name="Wang D."/>
            <person name="Huang X."/>
            <person name="Wang R."/>
            <person name="Lv J."/>
            <person name="Li Y."/>
            <person name="Zhang Z."/>
            <person name="Liu B."/>
            <person name="Lu W."/>
            <person name="Hui Y."/>
            <person name="Liang J."/>
            <person name="Zhou Z."/>
            <person name="Hou R."/>
            <person name="Li X."/>
            <person name="Liu Y."/>
            <person name="Li H."/>
            <person name="Ning X."/>
            <person name="Lin Y."/>
            <person name="Zhao L."/>
            <person name="Xing Q."/>
            <person name="Dou J."/>
            <person name="Li Y."/>
            <person name="Mao J."/>
            <person name="Guo H."/>
            <person name="Dou H."/>
            <person name="Li T."/>
            <person name="Mu C."/>
            <person name="Jiang W."/>
            <person name="Fu Q."/>
            <person name="Fu X."/>
            <person name="Miao Y."/>
            <person name="Liu J."/>
            <person name="Yu Q."/>
            <person name="Li R."/>
            <person name="Liao H."/>
            <person name="Li X."/>
            <person name="Kong Y."/>
            <person name="Jiang Z."/>
            <person name="Chourrout D."/>
            <person name="Li R."/>
            <person name="Bao Z."/>
        </authorList>
    </citation>
    <scope>NUCLEOTIDE SEQUENCE [LARGE SCALE GENOMIC DNA]</scope>
    <source>
        <strain evidence="2 3">PY_sf001</strain>
    </source>
</reference>
<gene>
    <name evidence="2" type="ORF">KP79_PYT08866</name>
</gene>
<feature type="compositionally biased region" description="Basic and acidic residues" evidence="1">
    <location>
        <begin position="85"/>
        <end position="96"/>
    </location>
</feature>
<feature type="compositionally biased region" description="Polar residues" evidence="1">
    <location>
        <begin position="7"/>
        <end position="17"/>
    </location>
</feature>
<evidence type="ECO:0000313" key="3">
    <source>
        <dbReference type="Proteomes" id="UP000242188"/>
    </source>
</evidence>
<sequence length="96" mass="10575">MSEYYWNPSSTSTVSNEDSNRKSFQRTISAQSTLDDANALLMELETHEGTGSALDMDTNGNKSDMETDTSVKTTAPTDSQTDTHMSTEEEDKKPNS</sequence>
<dbReference type="STRING" id="6573.A0A210R3J4"/>
<comment type="caution">
    <text evidence="2">The sequence shown here is derived from an EMBL/GenBank/DDBJ whole genome shotgun (WGS) entry which is preliminary data.</text>
</comment>
<protein>
    <submittedName>
        <fullName evidence="2">Ubiquitin carboxyl-terminal hydrolase 24</fullName>
    </submittedName>
</protein>
<dbReference type="AlphaFoldDB" id="A0A210R3J4"/>
<keyword evidence="3" id="KW-1185">Reference proteome</keyword>
<proteinExistence type="predicted"/>
<feature type="compositionally biased region" description="Polar residues" evidence="1">
    <location>
        <begin position="58"/>
        <end position="84"/>
    </location>
</feature>
<evidence type="ECO:0000313" key="2">
    <source>
        <dbReference type="EMBL" id="OWF55532.1"/>
    </source>
</evidence>
<evidence type="ECO:0000256" key="1">
    <source>
        <dbReference type="SAM" id="MobiDB-lite"/>
    </source>
</evidence>
<dbReference type="GO" id="GO:0016787">
    <property type="term" value="F:hydrolase activity"/>
    <property type="evidence" value="ECO:0007669"/>
    <property type="project" value="UniProtKB-KW"/>
</dbReference>
<keyword evidence="2" id="KW-0378">Hydrolase</keyword>
<dbReference type="EMBL" id="NEDP02000628">
    <property type="protein sequence ID" value="OWF55532.1"/>
    <property type="molecule type" value="Genomic_DNA"/>
</dbReference>
<name>A0A210R3J4_MIZYE</name>
<feature type="region of interest" description="Disordered" evidence="1">
    <location>
        <begin position="1"/>
        <end position="25"/>
    </location>
</feature>
<feature type="region of interest" description="Disordered" evidence="1">
    <location>
        <begin position="39"/>
        <end position="96"/>
    </location>
</feature>
<dbReference type="Proteomes" id="UP000242188">
    <property type="component" value="Unassembled WGS sequence"/>
</dbReference>